<dbReference type="AlphaFoldDB" id="A0A3E0U4D9"/>
<evidence type="ECO:0000313" key="2">
    <source>
        <dbReference type="EMBL" id="REL31574.1"/>
    </source>
</evidence>
<reference evidence="3" key="1">
    <citation type="submission" date="2018-08" db="EMBL/GenBank/DDBJ databases">
        <title>Thalassotalea euphylliae genome.</title>
        <authorList>
            <person name="Summers S."/>
            <person name="Rice S.A."/>
            <person name="Freckelton M.L."/>
            <person name="Nedved B.T."/>
            <person name="Hadfield M.G."/>
        </authorList>
    </citation>
    <scope>NUCLEOTIDE SEQUENCE [LARGE SCALE GENOMIC DNA]</scope>
    <source>
        <strain evidence="3">H3</strain>
    </source>
</reference>
<feature type="signal peptide" evidence="1">
    <location>
        <begin position="1"/>
        <end position="23"/>
    </location>
</feature>
<keyword evidence="3" id="KW-1185">Reference proteome</keyword>
<comment type="caution">
    <text evidence="2">The sequence shown here is derived from an EMBL/GenBank/DDBJ whole genome shotgun (WGS) entry which is preliminary data.</text>
</comment>
<accession>A0A3E0U4D9</accession>
<dbReference type="EMBL" id="QUOT01000001">
    <property type="protein sequence ID" value="REL31574.1"/>
    <property type="molecule type" value="Genomic_DNA"/>
</dbReference>
<evidence type="ECO:0000313" key="3">
    <source>
        <dbReference type="Proteomes" id="UP000256899"/>
    </source>
</evidence>
<dbReference type="Proteomes" id="UP000256899">
    <property type="component" value="Unassembled WGS sequence"/>
</dbReference>
<keyword evidence="1" id="KW-0732">Signal</keyword>
<proteinExistence type="predicted"/>
<organism evidence="2 3">
    <name type="scientific">Thalassotalea euphylliae</name>
    <dbReference type="NCBI Taxonomy" id="1655234"/>
    <lineage>
        <taxon>Bacteria</taxon>
        <taxon>Pseudomonadati</taxon>
        <taxon>Pseudomonadota</taxon>
        <taxon>Gammaproteobacteria</taxon>
        <taxon>Alteromonadales</taxon>
        <taxon>Colwelliaceae</taxon>
        <taxon>Thalassotalea</taxon>
    </lineage>
</organism>
<feature type="chain" id="PRO_5017646102" evidence="1">
    <location>
        <begin position="24"/>
        <end position="159"/>
    </location>
</feature>
<sequence>MVFRSLITFISCSALLFASNGYAQSEMSEEHKAWLMKEFAPKHQALIPKVAVADMFFGCNLKRKIDPVPYQLGQIIEQMDKGLLAEKLSTCLKGENAQSDTALNFGLVGCFHDQFAKLSEADREKRMALVENAISRLSREQRQKSFTKCVTEQAIKYIK</sequence>
<evidence type="ECO:0000256" key="1">
    <source>
        <dbReference type="SAM" id="SignalP"/>
    </source>
</evidence>
<dbReference type="RefSeq" id="WP_116016520.1">
    <property type="nucleotide sequence ID" value="NZ_QUOT01000001.1"/>
</dbReference>
<gene>
    <name evidence="2" type="ORF">DXX94_13060</name>
</gene>
<protein>
    <submittedName>
        <fullName evidence="2">Uncharacterized protein</fullName>
    </submittedName>
</protein>
<name>A0A3E0U4D9_9GAMM</name>